<dbReference type="Proteomes" id="UP000001817">
    <property type="component" value="Chromosome 2"/>
</dbReference>
<evidence type="ECO:0000313" key="2">
    <source>
        <dbReference type="EMBL" id="ABE33894.1"/>
    </source>
</evidence>
<organism evidence="2 3">
    <name type="scientific">Paraburkholderia xenovorans (strain LB400)</name>
    <dbReference type="NCBI Taxonomy" id="266265"/>
    <lineage>
        <taxon>Bacteria</taxon>
        <taxon>Pseudomonadati</taxon>
        <taxon>Pseudomonadota</taxon>
        <taxon>Betaproteobacteria</taxon>
        <taxon>Burkholderiales</taxon>
        <taxon>Burkholderiaceae</taxon>
        <taxon>Paraburkholderia</taxon>
    </lineage>
</organism>
<proteinExistence type="predicted"/>
<dbReference type="KEGG" id="bxe:Bxe_B2093"/>
<dbReference type="EMBL" id="CP000271">
    <property type="protein sequence ID" value="ABE33894.1"/>
    <property type="molecule type" value="Genomic_DNA"/>
</dbReference>
<feature type="region of interest" description="Disordered" evidence="1">
    <location>
        <begin position="1"/>
        <end position="20"/>
    </location>
</feature>
<feature type="compositionally biased region" description="Low complexity" evidence="1">
    <location>
        <begin position="109"/>
        <end position="131"/>
    </location>
</feature>
<dbReference type="AlphaFoldDB" id="Q13PU5"/>
<gene>
    <name evidence="2" type="ORF">Bxe_B2093</name>
</gene>
<evidence type="ECO:0000256" key="1">
    <source>
        <dbReference type="SAM" id="MobiDB-lite"/>
    </source>
</evidence>
<name>Q13PU5_PARXL</name>
<dbReference type="eggNOG" id="ENOG50316PN">
    <property type="taxonomic scope" value="Bacteria"/>
</dbReference>
<protein>
    <submittedName>
        <fullName evidence="2">Uncharacterized protein</fullName>
    </submittedName>
</protein>
<feature type="compositionally biased region" description="Polar residues" evidence="1">
    <location>
        <begin position="99"/>
        <end position="108"/>
    </location>
</feature>
<accession>Q13PU5</accession>
<sequence length="146" mass="14108">MHIVSSKSPRHGHCCTRDQAGGDRLRLYSSQIKEGRIMSKATSTLIAALAALTLSGGAYAQTAGGSSGSGSAGSTASPANQVNQVNGATGGYGAPGATNSDSGTANRAPNSGLPSGTNSSSTSGTSAPKSNNTLATPSVVSPAAGQ</sequence>
<feature type="region of interest" description="Disordered" evidence="1">
    <location>
        <begin position="60"/>
        <end position="146"/>
    </location>
</feature>
<reference evidence="2 3" key="1">
    <citation type="journal article" date="2006" name="Proc. Natl. Acad. Sci. U.S.A.">
        <title>Burkholderia xenovorans LB400 harbors a multi-replicon, 9.73-Mbp genome shaped for versatility.</title>
        <authorList>
            <person name="Chain P.S."/>
            <person name="Denef V.J."/>
            <person name="Konstantinidis K.T."/>
            <person name="Vergez L.M."/>
            <person name="Agullo L."/>
            <person name="Reyes V.L."/>
            <person name="Hauser L."/>
            <person name="Cordova M."/>
            <person name="Gomez L."/>
            <person name="Gonzalez M."/>
            <person name="Land M."/>
            <person name="Lao V."/>
            <person name="Larimer F."/>
            <person name="LiPuma J.J."/>
            <person name="Mahenthiralingam E."/>
            <person name="Malfatti S.A."/>
            <person name="Marx C.J."/>
            <person name="Parnell J.J."/>
            <person name="Ramette A."/>
            <person name="Richardson P."/>
            <person name="Seeger M."/>
            <person name="Smith D."/>
            <person name="Spilker T."/>
            <person name="Sul W.J."/>
            <person name="Tsoi T.V."/>
            <person name="Ulrich L.E."/>
            <person name="Zhulin I.B."/>
            <person name="Tiedje J.M."/>
        </authorList>
    </citation>
    <scope>NUCLEOTIDE SEQUENCE [LARGE SCALE GENOMIC DNA]</scope>
    <source>
        <strain evidence="2 3">LB400</strain>
    </source>
</reference>
<keyword evidence="3" id="KW-1185">Reference proteome</keyword>
<evidence type="ECO:0000313" key="3">
    <source>
        <dbReference type="Proteomes" id="UP000001817"/>
    </source>
</evidence>